<reference evidence="1" key="1">
    <citation type="submission" date="2023-05" db="EMBL/GenBank/DDBJ databases">
        <authorList>
            <consortium name="ELIXIR-Norway"/>
        </authorList>
    </citation>
    <scope>NUCLEOTIDE SEQUENCE</scope>
</reference>
<accession>A0AC59Z7F4</accession>
<organism evidence="1 2">
    <name type="scientific">Rangifer tarandus platyrhynchus</name>
    <name type="common">Svalbard reindeer</name>
    <dbReference type="NCBI Taxonomy" id="3082113"/>
    <lineage>
        <taxon>Eukaryota</taxon>
        <taxon>Metazoa</taxon>
        <taxon>Chordata</taxon>
        <taxon>Craniata</taxon>
        <taxon>Vertebrata</taxon>
        <taxon>Euteleostomi</taxon>
        <taxon>Mammalia</taxon>
        <taxon>Eutheria</taxon>
        <taxon>Laurasiatheria</taxon>
        <taxon>Artiodactyla</taxon>
        <taxon>Ruminantia</taxon>
        <taxon>Pecora</taxon>
        <taxon>Cervidae</taxon>
        <taxon>Odocoileinae</taxon>
        <taxon>Rangifer</taxon>
    </lineage>
</organism>
<evidence type="ECO:0000313" key="2">
    <source>
        <dbReference type="Proteomes" id="UP001162501"/>
    </source>
</evidence>
<name>A0AC59Z7F4_RANTA</name>
<protein>
    <submittedName>
        <fullName evidence="1">Uncharacterized protein</fullName>
    </submittedName>
</protein>
<proteinExistence type="predicted"/>
<gene>
    <name evidence="1" type="ORF">MRATA1EN22A_LOCUS14990</name>
</gene>
<evidence type="ECO:0000313" key="1">
    <source>
        <dbReference type="EMBL" id="CAN0288620.1"/>
    </source>
</evidence>
<dbReference type="EMBL" id="OX596109">
    <property type="protein sequence ID" value="CAN0288620.1"/>
    <property type="molecule type" value="Genomic_DNA"/>
</dbReference>
<reference evidence="1" key="2">
    <citation type="submission" date="2025-03" db="EMBL/GenBank/DDBJ databases">
        <authorList>
            <consortium name="ELIXIR-Norway"/>
            <consortium name="Elixir Norway"/>
        </authorList>
    </citation>
    <scope>NUCLEOTIDE SEQUENCE</scope>
</reference>
<dbReference type="Proteomes" id="UP001162501">
    <property type="component" value="Chromosome 25"/>
</dbReference>
<sequence>MDLCQQGLEMNGNFTKSESWNSGAQKQPVMSCEQNHSEVEKKTQKRKREGGGEKEEVVEEKLEKEQDKEEDEKEKKNKNQYQKKKLVSRPLMDTLWAMFKFKKNPTFLDISSLAFEFSMTETQINRWFCKKRKIYKKEIHWRAYKTKQKRTSRLYICIQIFISRNRLCGSVDPNSCLGNSMDGDPGELQPIGSQRVGQDLATRQQEHRTSKGQTGEFSSSPPAQGYSATLFCITMALVRLADGINWEFAEVCVGVGLPGGAGPSMVEPYL</sequence>